<evidence type="ECO:0000313" key="3">
    <source>
        <dbReference type="Proteomes" id="UP000182660"/>
    </source>
</evidence>
<sequence>MTFKIHDKQTAEAVEKSPEARFNYFVFRAVKSEEVWTLADANGFVVSEAEGERSIPVWPHAEFASEWIQGDWSECQPLKIEMGAWRNSWLPGLAADGVVISVFPKAGQDVVVVDSEELIASFKDEYDAQK</sequence>
<keyword evidence="3" id="KW-1185">Reference proteome</keyword>
<dbReference type="GeneID" id="61296837"/>
<dbReference type="PATRIC" id="fig|80854.5.peg.3241"/>
<dbReference type="Pfam" id="PF11042">
    <property type="entry name" value="DUF2750"/>
    <property type="match status" value="1"/>
</dbReference>
<reference evidence="1 3" key="2">
    <citation type="submission" date="2016-11" db="EMBL/GenBank/DDBJ databases">
        <authorList>
            <person name="Klemetsen T."/>
        </authorList>
    </citation>
    <scope>NUCLEOTIDE SEQUENCE [LARGE SCALE GENOMIC DNA]</scope>
    <source>
        <strain evidence="1">MT 2528</strain>
    </source>
</reference>
<name>A0A090IFQ6_9GAMM</name>
<dbReference type="OrthoDB" id="2936081at2"/>
<dbReference type="AlphaFoldDB" id="A0A090IFQ6"/>
<evidence type="ECO:0008006" key="5">
    <source>
        <dbReference type="Google" id="ProtNLM"/>
    </source>
</evidence>
<dbReference type="RefSeq" id="WP_045111118.1">
    <property type="nucleotide sequence ID" value="NZ_CAWQZC010000031.1"/>
</dbReference>
<dbReference type="HOGENOM" id="CLU_126055_1_0_6"/>
<dbReference type="Proteomes" id="UP000182660">
    <property type="component" value="Unassembled WGS sequence"/>
</dbReference>
<evidence type="ECO:0000313" key="4">
    <source>
        <dbReference type="Proteomes" id="UP000183794"/>
    </source>
</evidence>
<gene>
    <name evidence="1" type="ORF">MT2528_3001</name>
    <name evidence="2" type="ORF">NVI5450_3197</name>
</gene>
<reference evidence="2 4" key="1">
    <citation type="submission" date="2016-11" db="EMBL/GenBank/DDBJ databases">
        <authorList>
            <person name="Jaros S."/>
            <person name="Januszkiewicz K."/>
            <person name="Wedrychowicz H."/>
        </authorList>
    </citation>
    <scope>NUCLEOTIDE SEQUENCE [LARGE SCALE GENOMIC DNA]</scope>
    <source>
        <strain evidence="2">NVI 5450</strain>
    </source>
</reference>
<proteinExistence type="predicted"/>
<evidence type="ECO:0000313" key="2">
    <source>
        <dbReference type="EMBL" id="SGZ07476.1"/>
    </source>
</evidence>
<protein>
    <recommendedName>
        <fullName evidence="5">DUF2750 domain-containing protein</fullName>
    </recommendedName>
</protein>
<evidence type="ECO:0000313" key="1">
    <source>
        <dbReference type="EMBL" id="SGY95473.1"/>
    </source>
</evidence>
<dbReference type="KEGG" id="mvs:MVIS_3059"/>
<dbReference type="EMBL" id="FPLD01000086">
    <property type="protein sequence ID" value="SGZ07476.1"/>
    <property type="molecule type" value="Genomic_DNA"/>
</dbReference>
<organism evidence="2 4">
    <name type="scientific">Moritella viscosa</name>
    <dbReference type="NCBI Taxonomy" id="80854"/>
    <lineage>
        <taxon>Bacteria</taxon>
        <taxon>Pseudomonadati</taxon>
        <taxon>Pseudomonadota</taxon>
        <taxon>Gammaproteobacteria</taxon>
        <taxon>Alteromonadales</taxon>
        <taxon>Moritellaceae</taxon>
        <taxon>Moritella</taxon>
    </lineage>
</organism>
<accession>A0A090IFQ6</accession>
<dbReference type="STRING" id="80854.MVIS_3059"/>
<dbReference type="Proteomes" id="UP000183794">
    <property type="component" value="Unassembled WGS sequence"/>
</dbReference>
<dbReference type="InterPro" id="IPR021284">
    <property type="entry name" value="DUF2750"/>
</dbReference>
<dbReference type="EMBL" id="FPLJ01000065">
    <property type="protein sequence ID" value="SGY95473.1"/>
    <property type="molecule type" value="Genomic_DNA"/>
</dbReference>